<keyword evidence="2" id="KW-1185">Reference proteome</keyword>
<protein>
    <submittedName>
        <fullName evidence="1">Uncharacterized protein</fullName>
    </submittedName>
</protein>
<dbReference type="Proteomes" id="UP000324222">
    <property type="component" value="Unassembled WGS sequence"/>
</dbReference>
<reference evidence="1 2" key="1">
    <citation type="submission" date="2019-05" db="EMBL/GenBank/DDBJ databases">
        <title>Another draft genome of Portunus trituberculatus and its Hox gene families provides insights of decapod evolution.</title>
        <authorList>
            <person name="Jeong J.-H."/>
            <person name="Song I."/>
            <person name="Kim S."/>
            <person name="Choi T."/>
            <person name="Kim D."/>
            <person name="Ryu S."/>
            <person name="Kim W."/>
        </authorList>
    </citation>
    <scope>NUCLEOTIDE SEQUENCE [LARGE SCALE GENOMIC DNA]</scope>
    <source>
        <tissue evidence="1">Muscle</tissue>
    </source>
</reference>
<evidence type="ECO:0000313" key="2">
    <source>
        <dbReference type="Proteomes" id="UP000324222"/>
    </source>
</evidence>
<proteinExistence type="predicted"/>
<comment type="caution">
    <text evidence="1">The sequence shown here is derived from an EMBL/GenBank/DDBJ whole genome shotgun (WGS) entry which is preliminary data.</text>
</comment>
<dbReference type="PROSITE" id="PS51257">
    <property type="entry name" value="PROKAR_LIPOPROTEIN"/>
    <property type="match status" value="1"/>
</dbReference>
<organism evidence="1 2">
    <name type="scientific">Portunus trituberculatus</name>
    <name type="common">Swimming crab</name>
    <name type="synonym">Neptunus trituberculatus</name>
    <dbReference type="NCBI Taxonomy" id="210409"/>
    <lineage>
        <taxon>Eukaryota</taxon>
        <taxon>Metazoa</taxon>
        <taxon>Ecdysozoa</taxon>
        <taxon>Arthropoda</taxon>
        <taxon>Crustacea</taxon>
        <taxon>Multicrustacea</taxon>
        <taxon>Malacostraca</taxon>
        <taxon>Eumalacostraca</taxon>
        <taxon>Eucarida</taxon>
        <taxon>Decapoda</taxon>
        <taxon>Pleocyemata</taxon>
        <taxon>Brachyura</taxon>
        <taxon>Eubrachyura</taxon>
        <taxon>Portunoidea</taxon>
        <taxon>Portunidae</taxon>
        <taxon>Portuninae</taxon>
        <taxon>Portunus</taxon>
    </lineage>
</organism>
<dbReference type="EMBL" id="VSRR010015014">
    <property type="protein sequence ID" value="MPC57711.1"/>
    <property type="molecule type" value="Genomic_DNA"/>
</dbReference>
<sequence>MRPGTEGVNITTLHLQTFTTPLLLIAGLGCEVFTSLVITKKCDATFFYSVVIHFRGCPAFLPRLFHRLDSRKSLSYFEELLGTRRLCSLAGHRLAGVCGRCRVMVDTFFPVLYARGSPSLEAGGGGSACRHEGGQVQEVGSHRASVLPCVAALVVRLGTPGDP</sequence>
<name>A0A5B7GCB9_PORTR</name>
<gene>
    <name evidence="1" type="ORF">E2C01_051698</name>
</gene>
<accession>A0A5B7GCB9</accession>
<dbReference type="AlphaFoldDB" id="A0A5B7GCB9"/>
<evidence type="ECO:0000313" key="1">
    <source>
        <dbReference type="EMBL" id="MPC57711.1"/>
    </source>
</evidence>